<keyword evidence="3" id="KW-0949">S-adenosyl-L-methionine</keyword>
<reference evidence="8 9" key="1">
    <citation type="submission" date="2017-01" db="EMBL/GenBank/DDBJ databases">
        <title>First insights into the biology of 'candidatus Vampirococcus archaeovorus'.</title>
        <authorList>
            <person name="Kizina J."/>
            <person name="Jordan S."/>
            <person name="Stueber K."/>
            <person name="Reinhardt R."/>
            <person name="Harder J."/>
        </authorList>
    </citation>
    <scope>NUCLEOTIDE SEQUENCE [LARGE SCALE GENOMIC DNA]</scope>
    <source>
        <strain evidence="8 9">LiM</strain>
    </source>
</reference>
<dbReference type="InterPro" id="IPR007197">
    <property type="entry name" value="rSAM"/>
</dbReference>
<evidence type="ECO:0000256" key="5">
    <source>
        <dbReference type="ARBA" id="ARBA00023004"/>
    </source>
</evidence>
<keyword evidence="5" id="KW-0408">Iron</keyword>
<evidence type="ECO:0000313" key="8">
    <source>
        <dbReference type="EMBL" id="QAT17615.1"/>
    </source>
</evidence>
<dbReference type="GO" id="GO:0003824">
    <property type="term" value="F:catalytic activity"/>
    <property type="evidence" value="ECO:0007669"/>
    <property type="project" value="InterPro"/>
</dbReference>
<dbReference type="SMART" id="SM00729">
    <property type="entry name" value="Elp3"/>
    <property type="match status" value="1"/>
</dbReference>
<dbReference type="SFLD" id="SFLDS00029">
    <property type="entry name" value="Radical_SAM"/>
    <property type="match status" value="1"/>
</dbReference>
<keyword evidence="9" id="KW-1185">Reference proteome</keyword>
<dbReference type="SFLD" id="SFLDG01109">
    <property type="entry name" value="Uncharacterised_Radical_SAM_Su"/>
    <property type="match status" value="1"/>
</dbReference>
<evidence type="ECO:0000259" key="7">
    <source>
        <dbReference type="PROSITE" id="PS51918"/>
    </source>
</evidence>
<sequence>MTGSALSRAPRMVFCDAKGDVFVHPSLKALGFDGQGFVLPAQEEWISLPAGSSFFYLPGHRAFGFDPLAGKAAVLEEIQGRGVYPAAGFMVPGYTRFYLPAARKTDPRLTLPLWPYTAVGYAQGKFVAAAVRIDAGRKQRPSCYADRPSIVNGMRRLSRQYPSNRLLKHLRHCALQYNCRNAQNLFLGRWEAPLPVSPLCNSRCLGCLSAQDTDCSSSHSRIRFVPSAGEVAEIAIHHLKHARAPIVSFGQGCEGEPLLEVDVLKEAIIRMRRATKRGTIHLNSNGCDAARIRALAACGLDSVRISINSFHPRLYGAYYRPRGYAFSDVIASIKEAKSNGLFVSLNYLTFPGFTDDADDVARLVSFLKKGNADLLQLRNLCIDPEVFSEKMALVNGRPVGILRMIRRIRQEVPRLRLGYFNLPKENFRPSL</sequence>
<dbReference type="Pfam" id="PF04055">
    <property type="entry name" value="Radical_SAM"/>
    <property type="match status" value="1"/>
</dbReference>
<dbReference type="SUPFAM" id="SSF102114">
    <property type="entry name" value="Radical SAM enzymes"/>
    <property type="match status" value="1"/>
</dbReference>
<dbReference type="RefSeq" id="WP_128700529.1">
    <property type="nucleotide sequence ID" value="NZ_CP019384.1"/>
</dbReference>
<dbReference type="PANTHER" id="PTHR30352:SF5">
    <property type="entry name" value="PYRUVATE FORMATE-LYASE 1-ACTIVATING ENZYME"/>
    <property type="match status" value="1"/>
</dbReference>
<proteinExistence type="predicted"/>
<gene>
    <name evidence="8" type="ORF">BU251_07735</name>
</gene>
<evidence type="ECO:0000313" key="9">
    <source>
        <dbReference type="Proteomes" id="UP000287243"/>
    </source>
</evidence>
<evidence type="ECO:0000256" key="6">
    <source>
        <dbReference type="ARBA" id="ARBA00023014"/>
    </source>
</evidence>
<name>A0A410P5Z3_VELA1</name>
<evidence type="ECO:0000256" key="4">
    <source>
        <dbReference type="ARBA" id="ARBA00022723"/>
    </source>
</evidence>
<dbReference type="InterPro" id="IPR013785">
    <property type="entry name" value="Aldolase_TIM"/>
</dbReference>
<evidence type="ECO:0000256" key="1">
    <source>
        <dbReference type="ARBA" id="ARBA00001966"/>
    </source>
</evidence>
<dbReference type="Gene3D" id="3.20.20.70">
    <property type="entry name" value="Aldolase class I"/>
    <property type="match status" value="1"/>
</dbReference>
<dbReference type="InterPro" id="IPR058240">
    <property type="entry name" value="rSAM_sf"/>
</dbReference>
<feature type="domain" description="Radical SAM core" evidence="7">
    <location>
        <begin position="186"/>
        <end position="414"/>
    </location>
</feature>
<organism evidence="8 9">
    <name type="scientific">Velamenicoccus archaeovorus</name>
    <dbReference type="NCBI Taxonomy" id="1930593"/>
    <lineage>
        <taxon>Bacteria</taxon>
        <taxon>Pseudomonadati</taxon>
        <taxon>Candidatus Omnitrophota</taxon>
        <taxon>Candidatus Velamenicoccus</taxon>
    </lineage>
</organism>
<dbReference type="AlphaFoldDB" id="A0A410P5Z3"/>
<dbReference type="GO" id="GO:0051539">
    <property type="term" value="F:4 iron, 4 sulfur cluster binding"/>
    <property type="evidence" value="ECO:0007669"/>
    <property type="project" value="UniProtKB-KW"/>
</dbReference>
<keyword evidence="4" id="KW-0479">Metal-binding</keyword>
<evidence type="ECO:0000256" key="2">
    <source>
        <dbReference type="ARBA" id="ARBA00022485"/>
    </source>
</evidence>
<dbReference type="EMBL" id="CP019384">
    <property type="protein sequence ID" value="QAT17615.1"/>
    <property type="molecule type" value="Genomic_DNA"/>
</dbReference>
<accession>A0A410P5Z3</accession>
<dbReference type="Proteomes" id="UP000287243">
    <property type="component" value="Chromosome"/>
</dbReference>
<dbReference type="InterPro" id="IPR006638">
    <property type="entry name" value="Elp3/MiaA/NifB-like_rSAM"/>
</dbReference>
<evidence type="ECO:0000256" key="3">
    <source>
        <dbReference type="ARBA" id="ARBA00022691"/>
    </source>
</evidence>
<dbReference type="GO" id="GO:0046872">
    <property type="term" value="F:metal ion binding"/>
    <property type="evidence" value="ECO:0007669"/>
    <property type="project" value="UniProtKB-KW"/>
</dbReference>
<keyword evidence="6" id="KW-0411">Iron-sulfur</keyword>
<dbReference type="KEGG" id="vai:BU251_07735"/>
<dbReference type="InterPro" id="IPR034457">
    <property type="entry name" value="Organic_radical-activating"/>
</dbReference>
<dbReference type="CDD" id="cd01335">
    <property type="entry name" value="Radical_SAM"/>
    <property type="match status" value="1"/>
</dbReference>
<dbReference type="PANTHER" id="PTHR30352">
    <property type="entry name" value="PYRUVATE FORMATE-LYASE-ACTIVATING ENZYME"/>
    <property type="match status" value="1"/>
</dbReference>
<dbReference type="PROSITE" id="PS51918">
    <property type="entry name" value="RADICAL_SAM"/>
    <property type="match status" value="1"/>
</dbReference>
<keyword evidence="2" id="KW-0004">4Fe-4S</keyword>
<protein>
    <recommendedName>
        <fullName evidence="7">Radical SAM core domain-containing protein</fullName>
    </recommendedName>
</protein>
<dbReference type="OrthoDB" id="9764628at2"/>
<comment type="cofactor">
    <cofactor evidence="1">
        <name>[4Fe-4S] cluster</name>
        <dbReference type="ChEBI" id="CHEBI:49883"/>
    </cofactor>
</comment>